<feature type="domain" description="Deacetylase sirtuin-type" evidence="5">
    <location>
        <begin position="1"/>
        <end position="252"/>
    </location>
</feature>
<keyword evidence="7" id="KW-1185">Reference proteome</keyword>
<dbReference type="PANTHER" id="PTHR11085">
    <property type="entry name" value="NAD-DEPENDENT PROTEIN DEACYLASE SIRTUIN-5, MITOCHONDRIAL-RELATED"/>
    <property type="match status" value="1"/>
</dbReference>
<evidence type="ECO:0000256" key="3">
    <source>
        <dbReference type="ARBA" id="ARBA00023027"/>
    </source>
</evidence>
<keyword evidence="4" id="KW-0862">Zinc</keyword>
<dbReference type="Gene3D" id="3.30.1600.10">
    <property type="entry name" value="SIR2/SIRT2 'Small Domain"/>
    <property type="match status" value="1"/>
</dbReference>
<keyword evidence="3" id="KW-0520">NAD</keyword>
<feature type="binding site" evidence="4">
    <location>
        <position position="158"/>
    </location>
    <ligand>
        <name>Zn(2+)</name>
        <dbReference type="ChEBI" id="CHEBI:29105"/>
    </ligand>
</feature>
<keyword evidence="4" id="KW-0479">Metal-binding</keyword>
<dbReference type="RefSeq" id="WP_378034548.1">
    <property type="nucleotide sequence ID" value="NZ_JBHSIV010000002.1"/>
</dbReference>
<organism evidence="6 7">
    <name type="scientific">Actinomycetospora atypica</name>
    <dbReference type="NCBI Taxonomy" id="1290095"/>
    <lineage>
        <taxon>Bacteria</taxon>
        <taxon>Bacillati</taxon>
        <taxon>Actinomycetota</taxon>
        <taxon>Actinomycetes</taxon>
        <taxon>Pseudonocardiales</taxon>
        <taxon>Pseudonocardiaceae</taxon>
        <taxon>Actinomycetospora</taxon>
    </lineage>
</organism>
<dbReference type="EC" id="2.3.1.286" evidence="1"/>
<name>A0ABV9YHV3_9PSEU</name>
<comment type="caution">
    <text evidence="6">The sequence shown here is derived from an EMBL/GenBank/DDBJ whole genome shotgun (WGS) entry which is preliminary data.</text>
</comment>
<evidence type="ECO:0000313" key="6">
    <source>
        <dbReference type="EMBL" id="MFC5061197.1"/>
    </source>
</evidence>
<gene>
    <name evidence="6" type="ORF">ACFPBZ_03190</name>
</gene>
<dbReference type="PROSITE" id="PS50305">
    <property type="entry name" value="SIRTUIN"/>
    <property type="match status" value="1"/>
</dbReference>
<protein>
    <recommendedName>
        <fullName evidence="1">protein acetyllysine N-acetyltransferase</fullName>
        <ecNumber evidence="1">2.3.1.286</ecNumber>
    </recommendedName>
</protein>
<evidence type="ECO:0000256" key="4">
    <source>
        <dbReference type="PROSITE-ProRule" id="PRU00236"/>
    </source>
</evidence>
<dbReference type="SUPFAM" id="SSF52467">
    <property type="entry name" value="DHS-like NAD/FAD-binding domain"/>
    <property type="match status" value="1"/>
</dbReference>
<dbReference type="InterPro" id="IPR026590">
    <property type="entry name" value="Ssirtuin_cat_dom"/>
</dbReference>
<accession>A0ABV9YHV3</accession>
<dbReference type="InterPro" id="IPR003000">
    <property type="entry name" value="Sirtuin"/>
</dbReference>
<dbReference type="CDD" id="cd01407">
    <property type="entry name" value="SIR2-fam"/>
    <property type="match status" value="1"/>
</dbReference>
<feature type="binding site" evidence="4">
    <location>
        <position position="161"/>
    </location>
    <ligand>
        <name>Zn(2+)</name>
        <dbReference type="ChEBI" id="CHEBI:29105"/>
    </ligand>
</feature>
<dbReference type="InterPro" id="IPR050134">
    <property type="entry name" value="NAD-dep_sirtuin_deacylases"/>
</dbReference>
<keyword evidence="2" id="KW-0808">Transferase</keyword>
<dbReference type="PANTHER" id="PTHR11085:SF4">
    <property type="entry name" value="NAD-DEPENDENT PROTEIN DEACYLASE"/>
    <property type="match status" value="1"/>
</dbReference>
<feature type="binding site" evidence="4">
    <location>
        <position position="136"/>
    </location>
    <ligand>
        <name>Zn(2+)</name>
        <dbReference type="ChEBI" id="CHEBI:29105"/>
    </ligand>
</feature>
<dbReference type="EMBL" id="JBHSIV010000002">
    <property type="protein sequence ID" value="MFC5061197.1"/>
    <property type="molecule type" value="Genomic_DNA"/>
</dbReference>
<sequence length="252" mass="27139">MSSSDDVERARELIAAAQRITVLTGAGVSTDSGIPDFRGPEGVWTKNPKAELIWNVDNYRDDPEVRREAWRERLDHPMFAAVPGRAHEALVELERSGKLLALLTQNIDELHQRAGSSRELVAELHGSNHGTVCMSCGEVSPMAEARDRVRAGEDDPRCVHCGGILKATTIMFGEMLDVDVLTRAREAALGCDLFLAIGTSLGVHPAAGLVDIASMVGADVIIVNAEPTPYDRVAAVVLRGGISEVLPEVLRS</sequence>
<dbReference type="Gene3D" id="3.40.50.1220">
    <property type="entry name" value="TPP-binding domain"/>
    <property type="match status" value="1"/>
</dbReference>
<evidence type="ECO:0000256" key="2">
    <source>
        <dbReference type="ARBA" id="ARBA00022679"/>
    </source>
</evidence>
<feature type="binding site" evidence="4">
    <location>
        <position position="133"/>
    </location>
    <ligand>
        <name>Zn(2+)</name>
        <dbReference type="ChEBI" id="CHEBI:29105"/>
    </ligand>
</feature>
<dbReference type="Pfam" id="PF02146">
    <property type="entry name" value="SIR2"/>
    <property type="match status" value="1"/>
</dbReference>
<evidence type="ECO:0000259" key="5">
    <source>
        <dbReference type="PROSITE" id="PS50305"/>
    </source>
</evidence>
<dbReference type="InterPro" id="IPR029035">
    <property type="entry name" value="DHS-like_NAD/FAD-binding_dom"/>
</dbReference>
<evidence type="ECO:0000256" key="1">
    <source>
        <dbReference type="ARBA" id="ARBA00012928"/>
    </source>
</evidence>
<reference evidence="7" key="1">
    <citation type="journal article" date="2019" name="Int. J. Syst. Evol. Microbiol.">
        <title>The Global Catalogue of Microorganisms (GCM) 10K type strain sequencing project: providing services to taxonomists for standard genome sequencing and annotation.</title>
        <authorList>
            <consortium name="The Broad Institute Genomics Platform"/>
            <consortium name="The Broad Institute Genome Sequencing Center for Infectious Disease"/>
            <person name="Wu L."/>
            <person name="Ma J."/>
        </authorList>
    </citation>
    <scope>NUCLEOTIDE SEQUENCE [LARGE SCALE GENOMIC DNA]</scope>
    <source>
        <strain evidence="7">CGMCC 4.7093</strain>
    </source>
</reference>
<proteinExistence type="predicted"/>
<evidence type="ECO:0000313" key="7">
    <source>
        <dbReference type="Proteomes" id="UP001595947"/>
    </source>
</evidence>
<dbReference type="Proteomes" id="UP001595947">
    <property type="component" value="Unassembled WGS sequence"/>
</dbReference>
<feature type="active site" description="Proton acceptor" evidence="4">
    <location>
        <position position="125"/>
    </location>
</feature>
<dbReference type="InterPro" id="IPR026591">
    <property type="entry name" value="Sirtuin_cat_small_dom_sf"/>
</dbReference>